<comment type="caution">
    <text evidence="1">The sequence shown here is derived from an EMBL/GenBank/DDBJ whole genome shotgun (WGS) entry which is preliminary data.</text>
</comment>
<keyword evidence="2" id="KW-1185">Reference proteome</keyword>
<evidence type="ECO:0000313" key="1">
    <source>
        <dbReference type="EMBL" id="MEK7950469.1"/>
    </source>
</evidence>
<gene>
    <name evidence="1" type="ORF">WKV53_08180</name>
</gene>
<dbReference type="Pfam" id="PF07366">
    <property type="entry name" value="SnoaL"/>
    <property type="match status" value="1"/>
</dbReference>
<proteinExistence type="predicted"/>
<dbReference type="InterPro" id="IPR009959">
    <property type="entry name" value="Cyclase_SnoaL-like"/>
</dbReference>
<dbReference type="InterPro" id="IPR032710">
    <property type="entry name" value="NTF2-like_dom_sf"/>
</dbReference>
<organism evidence="1 2">
    <name type="scientific">Luteolibacter soli</name>
    <dbReference type="NCBI Taxonomy" id="3135280"/>
    <lineage>
        <taxon>Bacteria</taxon>
        <taxon>Pseudomonadati</taxon>
        <taxon>Verrucomicrobiota</taxon>
        <taxon>Verrucomicrobiia</taxon>
        <taxon>Verrucomicrobiales</taxon>
        <taxon>Verrucomicrobiaceae</taxon>
        <taxon>Luteolibacter</taxon>
    </lineage>
</organism>
<evidence type="ECO:0000313" key="2">
    <source>
        <dbReference type="Proteomes" id="UP001371305"/>
    </source>
</evidence>
<sequence length="135" mass="14688">MSTRTPSEVGRLWFGDMWNNRDTGLLRELMAPDATGTFEGGRTMTGPDDFIAFQAAFLDAVPDLKVELVKSVSEGDDVCIHWRGSGLHCGAGLGCAPSNKQIDFQGVTWLTVKNGQIVTGQDFWNLGGLMQHLAE</sequence>
<dbReference type="RefSeq" id="WP_341404074.1">
    <property type="nucleotide sequence ID" value="NZ_JBBUKT010000002.1"/>
</dbReference>
<dbReference type="PANTHER" id="PTHR38436">
    <property type="entry name" value="POLYKETIDE CYCLASE SNOAL-LIKE DOMAIN"/>
    <property type="match status" value="1"/>
</dbReference>
<dbReference type="SUPFAM" id="SSF54427">
    <property type="entry name" value="NTF2-like"/>
    <property type="match status" value="1"/>
</dbReference>
<protein>
    <submittedName>
        <fullName evidence="1">Ester cyclase</fullName>
    </submittedName>
</protein>
<dbReference type="Gene3D" id="3.10.450.50">
    <property type="match status" value="1"/>
</dbReference>
<reference evidence="1 2" key="1">
    <citation type="submission" date="2024-04" db="EMBL/GenBank/DDBJ databases">
        <title>Luteolibacter sp. isolated from soil.</title>
        <authorList>
            <person name="An J."/>
        </authorList>
    </citation>
    <scope>NUCLEOTIDE SEQUENCE [LARGE SCALE GENOMIC DNA]</scope>
    <source>
        <strain evidence="1 2">Y139</strain>
    </source>
</reference>
<dbReference type="PANTHER" id="PTHR38436:SF1">
    <property type="entry name" value="ESTER CYCLASE"/>
    <property type="match status" value="1"/>
</dbReference>
<accession>A0ABU9ARY0</accession>
<name>A0ABU9ARY0_9BACT</name>
<dbReference type="EMBL" id="JBBUKT010000002">
    <property type="protein sequence ID" value="MEK7950469.1"/>
    <property type="molecule type" value="Genomic_DNA"/>
</dbReference>
<dbReference type="Proteomes" id="UP001371305">
    <property type="component" value="Unassembled WGS sequence"/>
</dbReference>